<dbReference type="OrthoDB" id="7031965at2"/>
<dbReference type="EMBL" id="SIRS01000003">
    <property type="protein sequence ID" value="TBN16333.1"/>
    <property type="molecule type" value="Genomic_DNA"/>
</dbReference>
<name>A0A4V6MT82_9FLAO</name>
<protein>
    <submittedName>
        <fullName evidence="2">Uncharacterized protein</fullName>
    </submittedName>
</protein>
<comment type="caution">
    <text evidence="2">The sequence shown here is derived from an EMBL/GenBank/DDBJ whole genome shotgun (WGS) entry which is preliminary data.</text>
</comment>
<proteinExistence type="predicted"/>
<feature type="transmembrane region" description="Helical" evidence="1">
    <location>
        <begin position="49"/>
        <end position="73"/>
    </location>
</feature>
<keyword evidence="1" id="KW-0472">Membrane</keyword>
<evidence type="ECO:0000313" key="2">
    <source>
        <dbReference type="EMBL" id="TBN16333.1"/>
    </source>
</evidence>
<organism evidence="2 3">
    <name type="scientific">Hyunsoonleella pacifica</name>
    <dbReference type="NCBI Taxonomy" id="1080224"/>
    <lineage>
        <taxon>Bacteria</taxon>
        <taxon>Pseudomonadati</taxon>
        <taxon>Bacteroidota</taxon>
        <taxon>Flavobacteriia</taxon>
        <taxon>Flavobacteriales</taxon>
        <taxon>Flavobacteriaceae</taxon>
    </lineage>
</organism>
<keyword evidence="1" id="KW-0812">Transmembrane</keyword>
<keyword evidence="3" id="KW-1185">Reference proteome</keyword>
<dbReference type="AlphaFoldDB" id="A0A4V6MT82"/>
<sequence length="111" mass="12754">MEELTNGTENDLESIKENIPIDNLAITKNENEIYEEKNKGSKNRHKHNVFVCSLYLLWTIAILILLVRFYHFIASPTYQWLSAEQIQSLDKLLFTGAFGAGLGKYGNKLFD</sequence>
<reference evidence="2 3" key="1">
    <citation type="journal article" date="2015" name="Int. J. Syst. Evol. Microbiol.">
        <title>Hyunsoonleella pacifica sp. nov., isolated from seawater of South Pacific Gyre.</title>
        <authorList>
            <person name="Gao X."/>
            <person name="Zhang Z."/>
            <person name="Dai X."/>
            <person name="Zhang X.H."/>
        </authorList>
    </citation>
    <scope>NUCLEOTIDE SEQUENCE [LARGE SCALE GENOMIC DNA]</scope>
    <source>
        <strain evidence="2 3">SW033</strain>
    </source>
</reference>
<dbReference type="Proteomes" id="UP000292372">
    <property type="component" value="Unassembled WGS sequence"/>
</dbReference>
<evidence type="ECO:0000256" key="1">
    <source>
        <dbReference type="SAM" id="Phobius"/>
    </source>
</evidence>
<dbReference type="RefSeq" id="WP_130936315.1">
    <property type="nucleotide sequence ID" value="NZ_BMEE01000002.1"/>
</dbReference>
<keyword evidence="1" id="KW-1133">Transmembrane helix</keyword>
<evidence type="ECO:0000313" key="3">
    <source>
        <dbReference type="Proteomes" id="UP000292372"/>
    </source>
</evidence>
<accession>A0A4V6MT82</accession>
<gene>
    <name evidence="2" type="ORF">EYD46_06715</name>
</gene>